<comment type="catalytic activity">
    <reaction evidence="13">
        <text>L-alpha-aminoacyl-L-lysine(out) = L-alpha-aminoacyl-L-lysine(in)</text>
        <dbReference type="Rhea" id="RHEA:79383"/>
        <dbReference type="ChEBI" id="CHEBI:229966"/>
    </reaction>
</comment>
<evidence type="ECO:0000256" key="17">
    <source>
        <dbReference type="ARBA" id="ARBA00044903"/>
    </source>
</evidence>
<keyword evidence="3" id="KW-0813">Transport</keyword>
<evidence type="ECO:0000256" key="3">
    <source>
        <dbReference type="ARBA" id="ARBA00022448"/>
    </source>
</evidence>
<feature type="transmembrane region" description="Helical" evidence="25">
    <location>
        <begin position="50"/>
        <end position="70"/>
    </location>
</feature>
<feature type="transmembrane region" description="Helical" evidence="25">
    <location>
        <begin position="132"/>
        <end position="155"/>
    </location>
</feature>
<evidence type="ECO:0000259" key="26">
    <source>
        <dbReference type="PROSITE" id="PS50850"/>
    </source>
</evidence>
<keyword evidence="28" id="KW-1185">Reference proteome</keyword>
<feature type="transmembrane region" description="Helical" evidence="25">
    <location>
        <begin position="396"/>
        <end position="417"/>
    </location>
</feature>
<dbReference type="EMBL" id="JBHTAP010000001">
    <property type="protein sequence ID" value="MFC7235294.1"/>
    <property type="molecule type" value="Genomic_DNA"/>
</dbReference>
<evidence type="ECO:0000256" key="14">
    <source>
        <dbReference type="ARBA" id="ARBA00044898"/>
    </source>
</evidence>
<evidence type="ECO:0000256" key="7">
    <source>
        <dbReference type="ARBA" id="ARBA00023228"/>
    </source>
</evidence>
<dbReference type="InterPro" id="IPR052187">
    <property type="entry name" value="MFSD1"/>
</dbReference>
<feature type="transmembrane region" description="Helical" evidence="25">
    <location>
        <begin position="257"/>
        <end position="283"/>
    </location>
</feature>
<feature type="transmembrane region" description="Helical" evidence="25">
    <location>
        <begin position="353"/>
        <end position="376"/>
    </location>
</feature>
<organism evidence="27 28">
    <name type="scientific">Halosegnis marinus</name>
    <dbReference type="NCBI Taxonomy" id="3034023"/>
    <lineage>
        <taxon>Archaea</taxon>
        <taxon>Methanobacteriati</taxon>
        <taxon>Methanobacteriota</taxon>
        <taxon>Stenosarchaea group</taxon>
        <taxon>Halobacteria</taxon>
        <taxon>Halobacteriales</taxon>
        <taxon>Natronomonadaceae</taxon>
        <taxon>Halosegnis</taxon>
    </lineage>
</organism>
<comment type="similarity">
    <text evidence="2">Belongs to the major facilitator superfamily.</text>
</comment>
<comment type="caution">
    <text evidence="27">The sequence shown here is derived from an EMBL/GenBank/DDBJ whole genome shotgun (WGS) entry which is preliminary data.</text>
</comment>
<evidence type="ECO:0000256" key="5">
    <source>
        <dbReference type="ARBA" id="ARBA00022989"/>
    </source>
</evidence>
<evidence type="ECO:0000256" key="8">
    <source>
        <dbReference type="ARBA" id="ARBA00044876"/>
    </source>
</evidence>
<reference evidence="27 28" key="1">
    <citation type="journal article" date="2019" name="Int. J. Syst. Evol. Microbiol.">
        <title>The Global Catalogue of Microorganisms (GCM) 10K type strain sequencing project: providing services to taxonomists for standard genome sequencing and annotation.</title>
        <authorList>
            <consortium name="The Broad Institute Genomics Platform"/>
            <consortium name="The Broad Institute Genome Sequencing Center for Infectious Disease"/>
            <person name="Wu L."/>
            <person name="Ma J."/>
        </authorList>
    </citation>
    <scope>NUCLEOTIDE SEQUENCE [LARGE SCALE GENOMIC DNA]</scope>
    <source>
        <strain evidence="27 28">DT85</strain>
    </source>
</reference>
<feature type="transmembrane region" description="Helical" evidence="25">
    <location>
        <begin position="167"/>
        <end position="186"/>
    </location>
</feature>
<proteinExistence type="inferred from homology"/>
<comment type="catalytic activity">
    <reaction evidence="12">
        <text>L-lysyl-L-alpha-amino acid(out) = L-lysyl-L-alpha-amino acid(in)</text>
        <dbReference type="Rhea" id="RHEA:79387"/>
        <dbReference type="ChEBI" id="CHEBI:229965"/>
    </reaction>
</comment>
<evidence type="ECO:0000256" key="18">
    <source>
        <dbReference type="ARBA" id="ARBA00044912"/>
    </source>
</evidence>
<sequence length="429" mass="43821">MSLSPRRRRALLWTLLAAGFLLVNFHRTATAVLADSLARTFETDAAELGFLHASFFYIYAGLQLPAGLLVDRYGPRGVASVGLGAMTVGVVGFAFAGSFTGAFLARAVVGLGGSVLYVATLRFCAAWFSADAYATMTGLTIAAAGVGGILATTPLALAIEATGWRDAVLASAVAGAVIAVGIALFVRDRPPGGLAERVGVASDGGESSPPSLSQVVANTRHVLGEGETWLMGVTLFLVLGANFTVLGLWGVPFVVDVYGVSVATASTFVLLGNVGFVLGSPVFGALSDRLERRTSLMVGSAAVFTVAYGVLVVVPPLPVVGLVLFTVLFANGGVALAFTVAKERHEPDVAGTVTGVINSLGYFGAAVLPSVMGYVLDAYWTGEVIGGARVYTPGGYRVAFAIAAGAGVLATLCTVALHYRETASASAAT</sequence>
<comment type="catalytic activity">
    <reaction evidence="20">
        <text>L-lysyl-glycine(out) = L-lysyl-glycine(in)</text>
        <dbReference type="Rhea" id="RHEA:79407"/>
        <dbReference type="ChEBI" id="CHEBI:191202"/>
    </reaction>
</comment>
<evidence type="ECO:0000313" key="27">
    <source>
        <dbReference type="EMBL" id="MFC7235294.1"/>
    </source>
</evidence>
<comment type="subcellular location">
    <subcellularLocation>
        <location evidence="1">Lysosome membrane</location>
        <topology evidence="1">Multi-pass membrane protein</topology>
    </subcellularLocation>
</comment>
<comment type="catalytic activity">
    <reaction evidence="16">
        <text>L-lysyl-L-lysine(out) = L-lysyl-L-lysine(in)</text>
        <dbReference type="Rhea" id="RHEA:79403"/>
        <dbReference type="ChEBI" id="CHEBI:229956"/>
    </reaction>
</comment>
<evidence type="ECO:0000256" key="4">
    <source>
        <dbReference type="ARBA" id="ARBA00022692"/>
    </source>
</evidence>
<dbReference type="AlphaFoldDB" id="A0ABD5ZP41"/>
<comment type="catalytic activity">
    <reaction evidence="18">
        <text>L-histidyl-L-alpha-amino acid(out) = L-histidyl-L-alpha-amino acid(in)</text>
        <dbReference type="Rhea" id="RHEA:79379"/>
        <dbReference type="ChEBI" id="CHEBI:229964"/>
    </reaction>
</comment>
<evidence type="ECO:0000256" key="23">
    <source>
        <dbReference type="ARBA" id="ARBA00045709"/>
    </source>
</evidence>
<evidence type="ECO:0000256" key="16">
    <source>
        <dbReference type="ARBA" id="ARBA00044900"/>
    </source>
</evidence>
<evidence type="ECO:0000256" key="10">
    <source>
        <dbReference type="ARBA" id="ARBA00044881"/>
    </source>
</evidence>
<evidence type="ECO:0000256" key="21">
    <source>
        <dbReference type="ARBA" id="ARBA00044985"/>
    </source>
</evidence>
<feature type="domain" description="Major facilitator superfamily (MFS) profile" evidence="26">
    <location>
        <begin position="12"/>
        <end position="422"/>
    </location>
</feature>
<evidence type="ECO:0000256" key="24">
    <source>
        <dbReference type="ARBA" id="ARBA00046376"/>
    </source>
</evidence>
<dbReference type="PANTHER" id="PTHR23512:SF3">
    <property type="entry name" value="MAJOR FACILITATOR SUPERFAMILY DOMAIN-CONTAINING PROTEIN 1"/>
    <property type="match status" value="1"/>
</dbReference>
<comment type="catalytic activity">
    <reaction evidence="19">
        <text>L-alanyl-L-lysine(out) = L-alanyl-L-lysine(in)</text>
        <dbReference type="Rhea" id="RHEA:79415"/>
        <dbReference type="ChEBI" id="CHEBI:192470"/>
    </reaction>
</comment>
<evidence type="ECO:0000256" key="25">
    <source>
        <dbReference type="SAM" id="Phobius"/>
    </source>
</evidence>
<keyword evidence="7" id="KW-0458">Lysosome</keyword>
<feature type="transmembrane region" description="Helical" evidence="25">
    <location>
        <begin position="229"/>
        <end position="251"/>
    </location>
</feature>
<name>A0ABD5ZP41_9EURY</name>
<comment type="catalytic activity">
    <reaction evidence="8">
        <text>L-lysyl-L-alanine(out) = L-lysyl-L-alanine(in)</text>
        <dbReference type="Rhea" id="RHEA:79399"/>
        <dbReference type="ChEBI" id="CHEBI:229954"/>
    </reaction>
</comment>
<keyword evidence="5 25" id="KW-1133">Transmembrane helix</keyword>
<accession>A0ABD5ZP41</accession>
<dbReference type="PROSITE" id="PS50850">
    <property type="entry name" value="MFS"/>
    <property type="match status" value="1"/>
</dbReference>
<dbReference type="InterPro" id="IPR011701">
    <property type="entry name" value="MFS"/>
</dbReference>
<evidence type="ECO:0000256" key="20">
    <source>
        <dbReference type="ARBA" id="ARBA00044924"/>
    </source>
</evidence>
<evidence type="ECO:0000256" key="11">
    <source>
        <dbReference type="ARBA" id="ARBA00044884"/>
    </source>
</evidence>
<evidence type="ECO:0000256" key="12">
    <source>
        <dbReference type="ARBA" id="ARBA00044891"/>
    </source>
</evidence>
<dbReference type="PANTHER" id="PTHR23512">
    <property type="entry name" value="MAJOR FACILITATOR SUPERFAMILY DOMAIN-CONTAINING PROTEIN 1"/>
    <property type="match status" value="1"/>
</dbReference>
<comment type="catalytic activity">
    <reaction evidence="10">
        <text>L-alpha-aminoacyl-L-arginine(out) = L-alpha-aminoacyl-L-arginine(in)</text>
        <dbReference type="Rhea" id="RHEA:79367"/>
        <dbReference type="ChEBI" id="CHEBI:229968"/>
    </reaction>
</comment>
<dbReference type="GO" id="GO:0005765">
    <property type="term" value="C:lysosomal membrane"/>
    <property type="evidence" value="ECO:0007669"/>
    <property type="project" value="UniProtKB-SubCell"/>
</dbReference>
<comment type="catalytic activity">
    <reaction evidence="17">
        <text>L-arginyl-glycine(out) = L-arginyl-glycine(in)</text>
        <dbReference type="Rhea" id="RHEA:79391"/>
        <dbReference type="ChEBI" id="CHEBI:229955"/>
    </reaction>
</comment>
<protein>
    <recommendedName>
        <fullName evidence="21">Lysosomal dipeptide transporter MFSD1</fullName>
    </recommendedName>
    <alternativeName>
        <fullName evidence="22">Major facilitator superfamily domain-containing protein 1</fullName>
    </alternativeName>
</protein>
<comment type="catalytic activity">
    <reaction evidence="15">
        <text>L-arginyl-L-alpha-amino acid(out) = L-arginyl-L-alpha-amino acid(in)</text>
        <dbReference type="Rhea" id="RHEA:79371"/>
        <dbReference type="ChEBI" id="CHEBI:84315"/>
    </reaction>
</comment>
<evidence type="ECO:0000256" key="9">
    <source>
        <dbReference type="ARBA" id="ARBA00044878"/>
    </source>
</evidence>
<evidence type="ECO:0000256" key="6">
    <source>
        <dbReference type="ARBA" id="ARBA00023136"/>
    </source>
</evidence>
<comment type="catalytic activity">
    <reaction evidence="11">
        <text>L-alpha-aminoacyl-L-histidine(out) = L-alpha-aminoacyl-L-histidine(in)</text>
        <dbReference type="Rhea" id="RHEA:79375"/>
        <dbReference type="ChEBI" id="CHEBI:229967"/>
    </reaction>
</comment>
<dbReference type="GeneID" id="79266985"/>
<feature type="transmembrane region" description="Helical" evidence="25">
    <location>
        <begin position="77"/>
        <end position="97"/>
    </location>
</feature>
<comment type="catalytic activity">
    <reaction evidence="14">
        <text>L-aspartyl-L-lysine(out) = L-aspartyl-L-lysine(in)</text>
        <dbReference type="Rhea" id="RHEA:79411"/>
        <dbReference type="ChEBI" id="CHEBI:229953"/>
    </reaction>
</comment>
<dbReference type="Gene3D" id="1.20.1250.20">
    <property type="entry name" value="MFS general substrate transporter like domains"/>
    <property type="match status" value="2"/>
</dbReference>
<keyword evidence="6 25" id="KW-0472">Membrane</keyword>
<feature type="transmembrane region" description="Helical" evidence="25">
    <location>
        <begin position="295"/>
        <end position="314"/>
    </location>
</feature>
<keyword evidence="4 25" id="KW-0812">Transmembrane</keyword>
<dbReference type="SUPFAM" id="SSF103473">
    <property type="entry name" value="MFS general substrate transporter"/>
    <property type="match status" value="1"/>
</dbReference>
<evidence type="ECO:0000313" key="28">
    <source>
        <dbReference type="Proteomes" id="UP001596398"/>
    </source>
</evidence>
<feature type="transmembrane region" description="Helical" evidence="25">
    <location>
        <begin position="103"/>
        <end position="125"/>
    </location>
</feature>
<comment type="catalytic activity">
    <reaction evidence="9">
        <text>L-histidyl-glycine(out) = L-histidyl-glycine(in)</text>
        <dbReference type="Rhea" id="RHEA:79395"/>
        <dbReference type="ChEBI" id="CHEBI:229957"/>
    </reaction>
</comment>
<evidence type="ECO:0000256" key="22">
    <source>
        <dbReference type="ARBA" id="ARBA00045018"/>
    </source>
</evidence>
<evidence type="ECO:0000256" key="19">
    <source>
        <dbReference type="ARBA" id="ARBA00044919"/>
    </source>
</evidence>
<gene>
    <name evidence="27" type="ORF">ACFQJ4_08210</name>
</gene>
<comment type="function">
    <text evidence="23">Lysosomal dipeptide uniporter that selectively exports lysine, arginine or histidine-containing dipeptides with a net positive charge from the lysosome lumen into the cytosol. Could play a role in a specific type of protein O-glycosylation indirectly regulating macrophages migration and tissue invasion. Also essential for liver homeostasis.</text>
</comment>
<dbReference type="Proteomes" id="UP001596398">
    <property type="component" value="Unassembled WGS sequence"/>
</dbReference>
<dbReference type="Pfam" id="PF07690">
    <property type="entry name" value="MFS_1"/>
    <property type="match status" value="1"/>
</dbReference>
<comment type="subunit">
    <text evidence="24">Homodimer. Interacts with lysosomal protein GLMP (via lumenal domain); the interaction starts while both proteins are still in the endoplasmic reticulum and is required for stabilization of MFSD1 in lysosomes but has no direct effect on its targeting to lysosomes or transporter activity.</text>
</comment>
<evidence type="ECO:0000256" key="13">
    <source>
        <dbReference type="ARBA" id="ARBA00044893"/>
    </source>
</evidence>
<dbReference type="RefSeq" id="WP_276233424.1">
    <property type="nucleotide sequence ID" value="NZ_CP119802.1"/>
</dbReference>
<evidence type="ECO:0000256" key="2">
    <source>
        <dbReference type="ARBA" id="ARBA00008335"/>
    </source>
</evidence>
<feature type="transmembrane region" description="Helical" evidence="25">
    <location>
        <begin position="320"/>
        <end position="341"/>
    </location>
</feature>
<dbReference type="InterPro" id="IPR020846">
    <property type="entry name" value="MFS_dom"/>
</dbReference>
<evidence type="ECO:0000256" key="1">
    <source>
        <dbReference type="ARBA" id="ARBA00004155"/>
    </source>
</evidence>
<evidence type="ECO:0000256" key="15">
    <source>
        <dbReference type="ARBA" id="ARBA00044899"/>
    </source>
</evidence>
<dbReference type="InterPro" id="IPR036259">
    <property type="entry name" value="MFS_trans_sf"/>
</dbReference>